<dbReference type="CDD" id="cd02651">
    <property type="entry name" value="nuc_hydro_IU_UC_XIUA"/>
    <property type="match status" value="1"/>
</dbReference>
<dbReference type="Gene3D" id="3.90.245.10">
    <property type="entry name" value="Ribonucleoside hydrolase-like"/>
    <property type="match status" value="1"/>
</dbReference>
<dbReference type="InterPro" id="IPR001910">
    <property type="entry name" value="Inosine/uridine_hydrolase_dom"/>
</dbReference>
<dbReference type="AlphaFoldDB" id="A0A2P8EGA3"/>
<evidence type="ECO:0000259" key="3">
    <source>
        <dbReference type="Pfam" id="PF01156"/>
    </source>
</evidence>
<dbReference type="GO" id="GO:0008477">
    <property type="term" value="F:purine nucleosidase activity"/>
    <property type="evidence" value="ECO:0007669"/>
    <property type="project" value="TreeGrafter"/>
</dbReference>
<dbReference type="InterPro" id="IPR023186">
    <property type="entry name" value="IUNH"/>
</dbReference>
<gene>
    <name evidence="4" type="ORF">CLV30_101475</name>
</gene>
<dbReference type="Pfam" id="PF01156">
    <property type="entry name" value="IU_nuc_hydro"/>
    <property type="match status" value="1"/>
</dbReference>
<sequence length="310" mass="33149">MATPVILDVDPGHDDALAILLARADPRLDLLAITTVAGNQTLDKCTLNARRICTVAGIDDVPVAAGASSPLVRELRTAADVHGESGLDGPAFGTPTVDVDDRSAVELMRDVLSAHHEPVTLVPTGPLTNIALLLRTFPQVRESISEIVLMGGTTGRGNTTPYTEFNMTVDPEAADVVFRSGLPVTMAGLNVTHQALATDEVLVRLRELGTPLARTCVELLTFYGTTYQEQWGLSAPPVHDPVAVARVADPSLVRCVEAPVLIERQGEHTAGATVVDFHYRTGHPDNARVAMDLEAEPFWDLMINAVHSYG</sequence>
<protein>
    <submittedName>
        <fullName evidence="4">Purine nucleosidase/pyrimidine-specific ribonucleoside hydrolase</fullName>
    </submittedName>
</protein>
<dbReference type="EMBL" id="PYGE01000001">
    <property type="protein sequence ID" value="PSL08503.1"/>
    <property type="molecule type" value="Genomic_DNA"/>
</dbReference>
<dbReference type="RefSeq" id="WP_106535538.1">
    <property type="nucleotide sequence ID" value="NZ_ML142897.1"/>
</dbReference>
<evidence type="ECO:0000313" key="4">
    <source>
        <dbReference type="EMBL" id="PSL08503.1"/>
    </source>
</evidence>
<evidence type="ECO:0000256" key="2">
    <source>
        <dbReference type="ARBA" id="ARBA00023295"/>
    </source>
</evidence>
<dbReference type="SUPFAM" id="SSF53590">
    <property type="entry name" value="Nucleoside hydrolase"/>
    <property type="match status" value="1"/>
</dbReference>
<keyword evidence="2" id="KW-0326">Glycosidase</keyword>
<proteinExistence type="predicted"/>
<dbReference type="InterPro" id="IPR036452">
    <property type="entry name" value="Ribo_hydro-like"/>
</dbReference>
<dbReference type="PANTHER" id="PTHR12304">
    <property type="entry name" value="INOSINE-URIDINE PREFERRING NUCLEOSIDE HYDROLASE"/>
    <property type="match status" value="1"/>
</dbReference>
<dbReference type="Proteomes" id="UP000243528">
    <property type="component" value="Unassembled WGS sequence"/>
</dbReference>
<dbReference type="GO" id="GO:0006152">
    <property type="term" value="P:purine nucleoside catabolic process"/>
    <property type="evidence" value="ECO:0007669"/>
    <property type="project" value="TreeGrafter"/>
</dbReference>
<keyword evidence="1 4" id="KW-0378">Hydrolase</keyword>
<name>A0A2P8EGA3_9ACTN</name>
<dbReference type="OrthoDB" id="9797882at2"/>
<evidence type="ECO:0000256" key="1">
    <source>
        <dbReference type="ARBA" id="ARBA00022801"/>
    </source>
</evidence>
<keyword evidence="5" id="KW-1185">Reference proteome</keyword>
<evidence type="ECO:0000313" key="5">
    <source>
        <dbReference type="Proteomes" id="UP000243528"/>
    </source>
</evidence>
<reference evidence="4 5" key="1">
    <citation type="submission" date="2018-03" db="EMBL/GenBank/DDBJ databases">
        <title>Genomic Encyclopedia of Archaeal and Bacterial Type Strains, Phase II (KMG-II): from individual species to whole genera.</title>
        <authorList>
            <person name="Goeker M."/>
        </authorList>
    </citation>
    <scope>NUCLEOTIDE SEQUENCE [LARGE SCALE GENOMIC DNA]</scope>
    <source>
        <strain evidence="4 5">DSM 45211</strain>
    </source>
</reference>
<dbReference type="PANTHER" id="PTHR12304:SF4">
    <property type="entry name" value="URIDINE NUCLEOSIDASE"/>
    <property type="match status" value="1"/>
</dbReference>
<dbReference type="GO" id="GO:0005829">
    <property type="term" value="C:cytosol"/>
    <property type="evidence" value="ECO:0007669"/>
    <property type="project" value="TreeGrafter"/>
</dbReference>
<feature type="domain" description="Inosine/uridine-preferring nucleoside hydrolase" evidence="3">
    <location>
        <begin position="5"/>
        <end position="300"/>
    </location>
</feature>
<accession>A0A2P8EGA3</accession>
<organism evidence="4 5">
    <name type="scientific">Haloactinopolyspora alba</name>
    <dbReference type="NCBI Taxonomy" id="648780"/>
    <lineage>
        <taxon>Bacteria</taxon>
        <taxon>Bacillati</taxon>
        <taxon>Actinomycetota</taxon>
        <taxon>Actinomycetes</taxon>
        <taxon>Jiangellales</taxon>
        <taxon>Jiangellaceae</taxon>
        <taxon>Haloactinopolyspora</taxon>
    </lineage>
</organism>
<comment type="caution">
    <text evidence="4">The sequence shown here is derived from an EMBL/GenBank/DDBJ whole genome shotgun (WGS) entry which is preliminary data.</text>
</comment>